<dbReference type="PANTHER" id="PTHR33973">
    <property type="entry name" value="OS07G0153300 PROTEIN"/>
    <property type="match status" value="1"/>
</dbReference>
<organism evidence="2 3">
    <name type="scientific">Roseibium aggregatum</name>
    <dbReference type="NCBI Taxonomy" id="187304"/>
    <lineage>
        <taxon>Bacteria</taxon>
        <taxon>Pseudomonadati</taxon>
        <taxon>Pseudomonadota</taxon>
        <taxon>Alphaproteobacteria</taxon>
        <taxon>Hyphomicrobiales</taxon>
        <taxon>Stappiaceae</taxon>
        <taxon>Roseibium</taxon>
    </lineage>
</organism>
<keyword evidence="3" id="KW-1185">Reference proteome</keyword>
<feature type="region of interest" description="Disordered" evidence="1">
    <location>
        <begin position="261"/>
        <end position="283"/>
    </location>
</feature>
<dbReference type="EMBL" id="CXST01000001">
    <property type="protein sequence ID" value="CTQ42128.1"/>
    <property type="molecule type" value="Genomic_DNA"/>
</dbReference>
<reference evidence="3" key="1">
    <citation type="submission" date="2015-07" db="EMBL/GenBank/DDBJ databases">
        <authorList>
            <person name="Rodrigo-Torres Lidia"/>
            <person name="Arahal R.David."/>
        </authorList>
    </citation>
    <scope>NUCLEOTIDE SEQUENCE [LARGE SCALE GENOMIC DNA]</scope>
    <source>
        <strain evidence="3">CECT 4801</strain>
    </source>
</reference>
<evidence type="ECO:0000313" key="3">
    <source>
        <dbReference type="Proteomes" id="UP000048926"/>
    </source>
</evidence>
<evidence type="ECO:0008006" key="4">
    <source>
        <dbReference type="Google" id="ProtNLM"/>
    </source>
</evidence>
<dbReference type="AlphaFoldDB" id="A0A0M6XYM5"/>
<dbReference type="Proteomes" id="UP000048926">
    <property type="component" value="Unassembled WGS sequence"/>
</dbReference>
<accession>A0A0M6XYM5</accession>
<name>A0A0M6XYM5_9HYPH</name>
<proteinExistence type="predicted"/>
<dbReference type="RefSeq" id="WP_055654087.1">
    <property type="nucleotide sequence ID" value="NZ_CXST01000001.1"/>
</dbReference>
<dbReference type="Pfam" id="PF07103">
    <property type="entry name" value="DUF1365"/>
    <property type="match status" value="1"/>
</dbReference>
<dbReference type="OrthoDB" id="9778801at2"/>
<dbReference type="InterPro" id="IPR010775">
    <property type="entry name" value="DUF1365"/>
</dbReference>
<sequence>MKARPSNCMHDNGPPPDPAASLFMGTVMHHRMKPREHRFSYKVFSVLLDLDRLEEAAQSSLFFSVNRFNLLSFHQKDHGPRDGSDLRLHVDRLLAKEGLEAPARVLLLAYPRMLGYGFNPLSVYYAYDRSNQLIALVYEVRNTFGGIHTYVAPVKAGQCSDAGIRQDQKKLFYVSPFVSMEQHYFFRMMPPGKTVRVRILEKDCEGPLLSATFSGTQHPLSNGSILQACLQVPLLTFKVIGAIHWEAFKIWRKRVPFHARPAGDAGNDGSPGQTGSVLPVSNN</sequence>
<feature type="compositionally biased region" description="Polar residues" evidence="1">
    <location>
        <begin position="270"/>
        <end position="283"/>
    </location>
</feature>
<dbReference type="STRING" id="187304.B0E33_27335"/>
<evidence type="ECO:0000256" key="1">
    <source>
        <dbReference type="SAM" id="MobiDB-lite"/>
    </source>
</evidence>
<protein>
    <recommendedName>
        <fullName evidence="4">DUF1365 domain-containing protein</fullName>
    </recommendedName>
</protein>
<dbReference type="PANTHER" id="PTHR33973:SF4">
    <property type="entry name" value="OS07G0153300 PROTEIN"/>
    <property type="match status" value="1"/>
</dbReference>
<evidence type="ECO:0000313" key="2">
    <source>
        <dbReference type="EMBL" id="CTQ42128.1"/>
    </source>
</evidence>
<gene>
    <name evidence="2" type="ORF">LAL4801_00551</name>
</gene>